<keyword evidence="2" id="KW-1185">Reference proteome</keyword>
<dbReference type="KEGG" id="lrz:BJI69_05510"/>
<dbReference type="PATRIC" id="fig|1440763.5.peg.549"/>
<name>A0A0G9HEI3_9GAMM</name>
<sequence length="315" mass="34606">MNDNPSAAAFLRSDGSHLKFIVRRRSALIQDTHLHPDLAELSAHQRRIFLHELDTQFPLRAERAEVLDIGGWSQPGGRRVPSRPASPGPMGDIQSPDISSTTGEVTPALPTLSASQQARWDEALTVARATPRSPQRAPTATVTASPIEDLAATEIVPADQWPERMWYFSDRPFAAQVLPGQARQGVTLEGTTGWLDDAAGARIYTYSLSALPPEMPTPRLSEVLGTSPLHQAGQRDPLGYALQIDTARIRDARAWGDLPHGRRGELAFDMRRRVLPSGEYQYFLESLVPLHVPSRYIVDTGRRGASPAPLPPVRD</sequence>
<protein>
    <submittedName>
        <fullName evidence="1">Uncharacterized protein</fullName>
    </submittedName>
</protein>
<dbReference type="AlphaFoldDB" id="A0A0G9HEI3"/>
<dbReference type="RefSeq" id="WP_046966518.1">
    <property type="nucleotide sequence ID" value="NZ_JPLB01000015.1"/>
</dbReference>
<dbReference type="EMBL" id="CP017480">
    <property type="protein sequence ID" value="APG03427.1"/>
    <property type="molecule type" value="Genomic_DNA"/>
</dbReference>
<dbReference type="STRING" id="1440763.BJI69_05510"/>
<evidence type="ECO:0000313" key="2">
    <source>
        <dbReference type="Proteomes" id="UP000182987"/>
    </source>
</evidence>
<gene>
    <name evidence="1" type="ORF">BJI69_05510</name>
</gene>
<organism evidence="1 2">
    <name type="scientific">Luteibacter rhizovicinus DSM 16549</name>
    <dbReference type="NCBI Taxonomy" id="1440763"/>
    <lineage>
        <taxon>Bacteria</taxon>
        <taxon>Pseudomonadati</taxon>
        <taxon>Pseudomonadota</taxon>
        <taxon>Gammaproteobacteria</taxon>
        <taxon>Lysobacterales</taxon>
        <taxon>Rhodanobacteraceae</taxon>
        <taxon>Luteibacter</taxon>
    </lineage>
</organism>
<evidence type="ECO:0000313" key="1">
    <source>
        <dbReference type="EMBL" id="APG03427.1"/>
    </source>
</evidence>
<accession>A0A0G9HEI3</accession>
<proteinExistence type="predicted"/>
<reference evidence="2" key="1">
    <citation type="submission" date="2016-09" db="EMBL/GenBank/DDBJ databases">
        <authorList>
            <person name="Lysoe E."/>
        </authorList>
    </citation>
    <scope>NUCLEOTIDE SEQUENCE [LARGE SCALE GENOMIC DNA]</scope>
    <source>
        <strain evidence="2">LJ96T</strain>
    </source>
</reference>
<dbReference type="Proteomes" id="UP000182987">
    <property type="component" value="Chromosome"/>
</dbReference>